<dbReference type="EC" id="2.3.1.269" evidence="8"/>
<dbReference type="PANTHER" id="PTHR38686:SF1">
    <property type="entry name" value="APOLIPOPROTEIN N-ACYLTRANSFERASE"/>
    <property type="match status" value="1"/>
</dbReference>
<comment type="pathway">
    <text evidence="8">Protein modification; lipoprotein biosynthesis (N-acyl transfer).</text>
</comment>
<dbReference type="InterPro" id="IPR036526">
    <property type="entry name" value="C-N_Hydrolase_sf"/>
</dbReference>
<comment type="function">
    <text evidence="8">Catalyzes the phospholipid dependent N-acylation of the N-terminal cysteine of apolipoprotein, the last step in lipoprotein maturation.</text>
</comment>
<comment type="similarity">
    <text evidence="8">Belongs to the CN hydrolase family. Apolipoprotein N-acyltransferase subfamily.</text>
</comment>
<feature type="transmembrane region" description="Helical" evidence="8">
    <location>
        <begin position="6"/>
        <end position="33"/>
    </location>
</feature>
<comment type="caution">
    <text evidence="10">The sequence shown here is derived from an EMBL/GenBank/DDBJ whole genome shotgun (WGS) entry which is preliminary data.</text>
</comment>
<dbReference type="Pfam" id="PF00795">
    <property type="entry name" value="CN_hydrolase"/>
    <property type="match status" value="1"/>
</dbReference>
<dbReference type="PROSITE" id="PS50263">
    <property type="entry name" value="CN_HYDROLASE"/>
    <property type="match status" value="1"/>
</dbReference>
<dbReference type="GO" id="GO:0005886">
    <property type="term" value="C:plasma membrane"/>
    <property type="evidence" value="ECO:0007669"/>
    <property type="project" value="UniProtKB-SubCell"/>
</dbReference>
<comment type="catalytic activity">
    <reaction evidence="8">
        <text>N-terminal S-1,2-diacyl-sn-glyceryl-L-cysteinyl-[lipoprotein] + a glycerophospholipid = N-acyl-S-1,2-diacyl-sn-glyceryl-L-cysteinyl-[lipoprotein] + a 2-acyl-sn-glycero-3-phospholipid + H(+)</text>
        <dbReference type="Rhea" id="RHEA:48228"/>
        <dbReference type="Rhea" id="RHEA-COMP:14681"/>
        <dbReference type="Rhea" id="RHEA-COMP:14684"/>
        <dbReference type="ChEBI" id="CHEBI:15378"/>
        <dbReference type="ChEBI" id="CHEBI:136912"/>
        <dbReference type="ChEBI" id="CHEBI:140656"/>
        <dbReference type="ChEBI" id="CHEBI:140657"/>
        <dbReference type="ChEBI" id="CHEBI:140660"/>
        <dbReference type="EC" id="2.3.1.269"/>
    </reaction>
</comment>
<keyword evidence="2 8" id="KW-1003">Cell membrane</keyword>
<evidence type="ECO:0000256" key="1">
    <source>
        <dbReference type="ARBA" id="ARBA00004651"/>
    </source>
</evidence>
<dbReference type="GO" id="GO:0042158">
    <property type="term" value="P:lipoprotein biosynthetic process"/>
    <property type="evidence" value="ECO:0007669"/>
    <property type="project" value="UniProtKB-UniRule"/>
</dbReference>
<protein>
    <recommendedName>
        <fullName evidence="8">Apolipoprotein N-acyltransferase</fullName>
        <shortName evidence="8">ALP N-acyltransferase</shortName>
        <ecNumber evidence="8">2.3.1.269</ecNumber>
    </recommendedName>
</protein>
<dbReference type="SUPFAM" id="SSF56317">
    <property type="entry name" value="Carbon-nitrogen hydrolase"/>
    <property type="match status" value="1"/>
</dbReference>
<feature type="domain" description="CN hydrolase" evidence="9">
    <location>
        <begin position="220"/>
        <end position="466"/>
    </location>
</feature>
<comment type="subcellular location">
    <subcellularLocation>
        <location evidence="1 8">Cell membrane</location>
        <topology evidence="1 8">Multi-pass membrane protein</topology>
    </subcellularLocation>
</comment>
<dbReference type="InterPro" id="IPR004563">
    <property type="entry name" value="Apolipo_AcylTrfase"/>
</dbReference>
<feature type="transmembrane region" description="Helical" evidence="8">
    <location>
        <begin position="149"/>
        <end position="171"/>
    </location>
</feature>
<dbReference type="InterPro" id="IPR003010">
    <property type="entry name" value="C-N_Hydrolase"/>
</dbReference>
<evidence type="ECO:0000256" key="2">
    <source>
        <dbReference type="ARBA" id="ARBA00022475"/>
    </source>
</evidence>
<evidence type="ECO:0000259" key="9">
    <source>
        <dbReference type="PROSITE" id="PS50263"/>
    </source>
</evidence>
<name>A0A538UD37_UNCEI</name>
<keyword evidence="10" id="KW-0449">Lipoprotein</keyword>
<evidence type="ECO:0000256" key="7">
    <source>
        <dbReference type="ARBA" id="ARBA00023315"/>
    </source>
</evidence>
<evidence type="ECO:0000256" key="3">
    <source>
        <dbReference type="ARBA" id="ARBA00022679"/>
    </source>
</evidence>
<keyword evidence="7 8" id="KW-0012">Acyltransferase</keyword>
<keyword evidence="6 8" id="KW-0472">Membrane</keyword>
<keyword evidence="5 8" id="KW-1133">Transmembrane helix</keyword>
<reference evidence="10 11" key="1">
    <citation type="journal article" date="2019" name="Nat. Microbiol.">
        <title>Mediterranean grassland soil C-N compound turnover is dependent on rainfall and depth, and is mediated by genomically divergent microorganisms.</title>
        <authorList>
            <person name="Diamond S."/>
            <person name="Andeer P.F."/>
            <person name="Li Z."/>
            <person name="Crits-Christoph A."/>
            <person name="Burstein D."/>
            <person name="Anantharaman K."/>
            <person name="Lane K.R."/>
            <person name="Thomas B.C."/>
            <person name="Pan C."/>
            <person name="Northen T.R."/>
            <person name="Banfield J.F."/>
        </authorList>
    </citation>
    <scope>NUCLEOTIDE SEQUENCE [LARGE SCALE GENOMIC DNA]</scope>
    <source>
        <strain evidence="10">WS_11</strain>
    </source>
</reference>
<accession>A0A538UD37</accession>
<feature type="transmembrane region" description="Helical" evidence="8">
    <location>
        <begin position="112"/>
        <end position="129"/>
    </location>
</feature>
<proteinExistence type="inferred from homology"/>
<dbReference type="AlphaFoldDB" id="A0A538UD37"/>
<dbReference type="HAMAP" id="MF_01148">
    <property type="entry name" value="Lnt"/>
    <property type="match status" value="1"/>
</dbReference>
<sequence>MAVVSGVLLGVAFLPAPLGFLAWVAFVPLLVALDRRVREEASKRDLFGLGYSFGFVFYLIGVHWIALLSNVAITVPWLKYPACLAAAAYLAVFTGLTTLLGGWLARRSGAPLALTFPLALLAIEELRGSGELGFPWFQPGYTQHDYVPLIQMASLGSVSLVTLWLAFLNVLVWRAATAAGGRWRAASGALLMLGLPWAWGMRVLDAAPRLAGPGTTVALVQGNIPGEMKWSGRHQPEILATFLGLSAQALKGTPRPALVIWPETATGSYLRRQREQAVAVEAFATRNRVPIFSGTPDWEIGDDGKVRQLNGAVWFGADGRVGPVYAKRHLVPFGERMPFQAVFPALGRLELGQAEWTPGTGTVLFPSPAGPFSCLVCFESIFPDLAREDVRRGARWLVNVTNDEWFGDSPALYQHAAMAPFRAVENHVPLARCANTGLTLFADAHGRVTSRLEVWTPGVLTATLAAPGRPTPFTRVGDWPGMLAGIVVGVLLLVGARRALTARARAA</sequence>
<evidence type="ECO:0000256" key="4">
    <source>
        <dbReference type="ARBA" id="ARBA00022692"/>
    </source>
</evidence>
<dbReference type="GO" id="GO:0016410">
    <property type="term" value="F:N-acyltransferase activity"/>
    <property type="evidence" value="ECO:0007669"/>
    <property type="project" value="UniProtKB-UniRule"/>
</dbReference>
<feature type="transmembrane region" description="Helical" evidence="8">
    <location>
        <begin position="183"/>
        <end position="200"/>
    </location>
</feature>
<feature type="transmembrane region" description="Helical" evidence="8">
    <location>
        <begin position="479"/>
        <end position="496"/>
    </location>
</feature>
<dbReference type="UniPathway" id="UPA00666"/>
<keyword evidence="3 8" id="KW-0808">Transferase</keyword>
<evidence type="ECO:0000313" key="10">
    <source>
        <dbReference type="EMBL" id="TMQ73812.1"/>
    </source>
</evidence>
<feature type="transmembrane region" description="Helical" evidence="8">
    <location>
        <begin position="45"/>
        <end position="66"/>
    </location>
</feature>
<evidence type="ECO:0000256" key="8">
    <source>
        <dbReference type="HAMAP-Rule" id="MF_01148"/>
    </source>
</evidence>
<dbReference type="Gene3D" id="3.60.110.10">
    <property type="entry name" value="Carbon-nitrogen hydrolase"/>
    <property type="match status" value="1"/>
</dbReference>
<evidence type="ECO:0000256" key="5">
    <source>
        <dbReference type="ARBA" id="ARBA00022989"/>
    </source>
</evidence>
<dbReference type="PANTHER" id="PTHR38686">
    <property type="entry name" value="APOLIPOPROTEIN N-ACYLTRANSFERASE"/>
    <property type="match status" value="1"/>
</dbReference>
<dbReference type="InterPro" id="IPR045378">
    <property type="entry name" value="LNT_N"/>
</dbReference>
<keyword evidence="4 8" id="KW-0812">Transmembrane</keyword>
<dbReference type="Proteomes" id="UP000319771">
    <property type="component" value="Unassembled WGS sequence"/>
</dbReference>
<dbReference type="CDD" id="cd07571">
    <property type="entry name" value="ALP_N-acyl_transferase"/>
    <property type="match status" value="1"/>
</dbReference>
<dbReference type="EMBL" id="VBPB01000040">
    <property type="protein sequence ID" value="TMQ73812.1"/>
    <property type="molecule type" value="Genomic_DNA"/>
</dbReference>
<evidence type="ECO:0000256" key="6">
    <source>
        <dbReference type="ARBA" id="ARBA00023136"/>
    </source>
</evidence>
<gene>
    <name evidence="8 10" type="primary">lnt</name>
    <name evidence="10" type="ORF">E6K81_02730</name>
</gene>
<dbReference type="NCBIfam" id="TIGR00546">
    <property type="entry name" value="lnt"/>
    <property type="match status" value="1"/>
</dbReference>
<evidence type="ECO:0000313" key="11">
    <source>
        <dbReference type="Proteomes" id="UP000319771"/>
    </source>
</evidence>
<feature type="transmembrane region" description="Helical" evidence="8">
    <location>
        <begin position="86"/>
        <end position="105"/>
    </location>
</feature>
<dbReference type="Pfam" id="PF20154">
    <property type="entry name" value="LNT_N"/>
    <property type="match status" value="1"/>
</dbReference>
<organism evidence="10 11">
    <name type="scientific">Eiseniibacteriota bacterium</name>
    <dbReference type="NCBI Taxonomy" id="2212470"/>
    <lineage>
        <taxon>Bacteria</taxon>
        <taxon>Candidatus Eiseniibacteriota</taxon>
    </lineage>
</organism>